<dbReference type="PANTHER" id="PTHR14226:SF29">
    <property type="entry name" value="NEUROPATHY TARGET ESTERASE SWS"/>
    <property type="match status" value="1"/>
</dbReference>
<feature type="short sequence motif" description="GXGXXG" evidence="4">
    <location>
        <begin position="9"/>
        <end position="14"/>
    </location>
</feature>
<dbReference type="InterPro" id="IPR016035">
    <property type="entry name" value="Acyl_Trfase/lysoPLipase"/>
</dbReference>
<keyword evidence="2 4" id="KW-0442">Lipid degradation</keyword>
<comment type="caution">
    <text evidence="6">The sequence shown here is derived from an EMBL/GenBank/DDBJ whole genome shotgun (WGS) entry which is preliminary data.</text>
</comment>
<evidence type="ECO:0000259" key="5">
    <source>
        <dbReference type="PROSITE" id="PS51635"/>
    </source>
</evidence>
<evidence type="ECO:0000313" key="7">
    <source>
        <dbReference type="Proteomes" id="UP001206312"/>
    </source>
</evidence>
<dbReference type="Gene3D" id="3.40.1090.10">
    <property type="entry name" value="Cytosolic phospholipase A2 catalytic domain"/>
    <property type="match status" value="2"/>
</dbReference>
<evidence type="ECO:0000256" key="4">
    <source>
        <dbReference type="PROSITE-ProRule" id="PRU01161"/>
    </source>
</evidence>
<dbReference type="CDD" id="cd07205">
    <property type="entry name" value="Pat_PNPLA6_PNPLA7_NTE1_like"/>
    <property type="match status" value="1"/>
</dbReference>
<sequence>MKTALVLSGGGYRGIAHIGVLRALEEWGLTPDLIAGTSAGAVIGALYAQGTTTEEMLKLFKGLQLLSFSNYAFGKPGWVDPENFRETLKKHLPEDDFSSLKIPMRVTATNILTGELKVFTEGPLIATLLASAAFPGVFAPVEIGEGYYVDGGVMNNFPADLVRDDADVVIGVYVNPFEQVGKADIKHSITVLERVIKIKTATDSIAKFELCDLLIYPRKLRKFSTFMEKDLDTIYELGYREARKQLKDAPEGLLPGKKE</sequence>
<feature type="short sequence motif" description="DGA/G" evidence="4">
    <location>
        <begin position="150"/>
        <end position="152"/>
    </location>
</feature>
<dbReference type="InterPro" id="IPR050301">
    <property type="entry name" value="NTE"/>
</dbReference>
<dbReference type="Pfam" id="PF01734">
    <property type="entry name" value="Patatin"/>
    <property type="match status" value="1"/>
</dbReference>
<feature type="short sequence motif" description="GXSXG" evidence="4">
    <location>
        <begin position="36"/>
        <end position="40"/>
    </location>
</feature>
<feature type="active site" description="Proton acceptor" evidence="4">
    <location>
        <position position="150"/>
    </location>
</feature>
<keyword evidence="7" id="KW-1185">Reference proteome</keyword>
<evidence type="ECO:0000313" key="6">
    <source>
        <dbReference type="EMBL" id="MCO5725175.1"/>
    </source>
</evidence>
<evidence type="ECO:0000256" key="3">
    <source>
        <dbReference type="ARBA" id="ARBA00023098"/>
    </source>
</evidence>
<dbReference type="PROSITE" id="PS51635">
    <property type="entry name" value="PNPLA"/>
    <property type="match status" value="1"/>
</dbReference>
<name>A0ABT1B011_9FLAO</name>
<evidence type="ECO:0000256" key="2">
    <source>
        <dbReference type="ARBA" id="ARBA00022963"/>
    </source>
</evidence>
<accession>A0ABT1B011</accession>
<dbReference type="EMBL" id="JAMXIB010000007">
    <property type="protein sequence ID" value="MCO5725175.1"/>
    <property type="molecule type" value="Genomic_DNA"/>
</dbReference>
<dbReference type="PANTHER" id="PTHR14226">
    <property type="entry name" value="NEUROPATHY TARGET ESTERASE/SWISS CHEESE D.MELANOGASTER"/>
    <property type="match status" value="1"/>
</dbReference>
<evidence type="ECO:0000256" key="1">
    <source>
        <dbReference type="ARBA" id="ARBA00022801"/>
    </source>
</evidence>
<dbReference type="RefSeq" id="WP_252741553.1">
    <property type="nucleotide sequence ID" value="NZ_JAMXIB010000007.1"/>
</dbReference>
<dbReference type="Proteomes" id="UP001206312">
    <property type="component" value="Unassembled WGS sequence"/>
</dbReference>
<dbReference type="InterPro" id="IPR002641">
    <property type="entry name" value="PNPLA_dom"/>
</dbReference>
<feature type="active site" description="Nucleophile" evidence="4">
    <location>
        <position position="38"/>
    </location>
</feature>
<gene>
    <name evidence="6" type="ORF">NG653_09935</name>
</gene>
<keyword evidence="3 4" id="KW-0443">Lipid metabolism</keyword>
<protein>
    <submittedName>
        <fullName evidence="6">Patatin-like phospholipase family protein</fullName>
    </submittedName>
</protein>
<reference evidence="6 7" key="1">
    <citation type="submission" date="2022-06" db="EMBL/GenBank/DDBJ databases">
        <authorList>
            <person name="Xuan X."/>
        </authorList>
    </citation>
    <scope>NUCLEOTIDE SEQUENCE [LARGE SCALE GENOMIC DNA]</scope>
    <source>
        <strain evidence="6 7">2V75</strain>
    </source>
</reference>
<dbReference type="SUPFAM" id="SSF52151">
    <property type="entry name" value="FabD/lysophospholipase-like"/>
    <property type="match status" value="1"/>
</dbReference>
<feature type="domain" description="PNPLA" evidence="5">
    <location>
        <begin position="5"/>
        <end position="163"/>
    </location>
</feature>
<proteinExistence type="predicted"/>
<keyword evidence="1 4" id="KW-0378">Hydrolase</keyword>
<organism evidence="6 7">
    <name type="scientific">Robiginitalea marina</name>
    <dbReference type="NCBI Taxonomy" id="2954105"/>
    <lineage>
        <taxon>Bacteria</taxon>
        <taxon>Pseudomonadati</taxon>
        <taxon>Bacteroidota</taxon>
        <taxon>Flavobacteriia</taxon>
        <taxon>Flavobacteriales</taxon>
        <taxon>Flavobacteriaceae</taxon>
        <taxon>Robiginitalea</taxon>
    </lineage>
</organism>